<dbReference type="PANTHER" id="PTHR33337:SF40">
    <property type="entry name" value="CENP-V_GFA DOMAIN-CONTAINING PROTEIN-RELATED"/>
    <property type="match status" value="1"/>
</dbReference>
<evidence type="ECO:0000256" key="4">
    <source>
        <dbReference type="ARBA" id="ARBA00023239"/>
    </source>
</evidence>
<evidence type="ECO:0000259" key="7">
    <source>
        <dbReference type="PROSITE" id="PS51891"/>
    </source>
</evidence>
<dbReference type="PROSITE" id="PS51891">
    <property type="entry name" value="CENP_V_GFA"/>
    <property type="match status" value="1"/>
</dbReference>
<keyword evidence="9" id="KW-1185">Reference proteome</keyword>
<dbReference type="HAMAP" id="MF_00723">
    <property type="entry name" value="Formald_GSH"/>
    <property type="match status" value="1"/>
</dbReference>
<feature type="region of interest" description="Disordered" evidence="6">
    <location>
        <begin position="189"/>
        <end position="266"/>
    </location>
</feature>
<dbReference type="GO" id="GO:0046294">
    <property type="term" value="P:formaldehyde catabolic process"/>
    <property type="evidence" value="ECO:0007669"/>
    <property type="project" value="UniProtKB-UniRule"/>
</dbReference>
<feature type="compositionally biased region" description="Polar residues" evidence="6">
    <location>
        <begin position="208"/>
        <end position="222"/>
    </location>
</feature>
<dbReference type="PANTHER" id="PTHR33337">
    <property type="entry name" value="GFA DOMAIN-CONTAINING PROTEIN"/>
    <property type="match status" value="1"/>
</dbReference>
<dbReference type="InterPro" id="IPR014185">
    <property type="entry name" value="Formald_GSH"/>
</dbReference>
<comment type="caution">
    <text evidence="8">The sequence shown here is derived from an EMBL/GenBank/DDBJ whole genome shotgun (WGS) entry which is preliminary data.</text>
</comment>
<gene>
    <name evidence="8" type="ORF">AC578_7648</name>
</gene>
<reference evidence="8 9" key="1">
    <citation type="submission" date="2015-07" db="EMBL/GenBank/DDBJ databases">
        <title>Comparative genomics of the Sigatoka disease complex on banana suggests a link between parallel evolutionary changes in Pseudocercospora fijiensis and Pseudocercospora eumusae and increased virulence on the banana host.</title>
        <authorList>
            <person name="Chang T.-C."/>
            <person name="Salvucci A."/>
            <person name="Crous P.W."/>
            <person name="Stergiopoulos I."/>
        </authorList>
    </citation>
    <scope>NUCLEOTIDE SEQUENCE [LARGE SCALE GENOMIC DNA]</scope>
    <source>
        <strain evidence="8 9">CBS 114824</strain>
    </source>
</reference>
<protein>
    <recommendedName>
        <fullName evidence="5">Putative glutathione-dependent formaldehyde-activating enzyme</fullName>
        <ecNumber evidence="5">4.4.1.22</ecNumber>
    </recommendedName>
    <alternativeName>
        <fullName evidence="5">S-(hydroxymethyl)glutathione synthase</fullName>
    </alternativeName>
</protein>
<dbReference type="STRING" id="321146.A0A139H611"/>
<dbReference type="EMBL" id="LFZN01000131">
    <property type="protein sequence ID" value="KXS97861.1"/>
    <property type="molecule type" value="Genomic_DNA"/>
</dbReference>
<comment type="catalytic activity">
    <reaction evidence="5">
        <text>S-(hydroxymethyl)glutathione = glutathione + formaldehyde</text>
        <dbReference type="Rhea" id="RHEA:22488"/>
        <dbReference type="ChEBI" id="CHEBI:16842"/>
        <dbReference type="ChEBI" id="CHEBI:57925"/>
        <dbReference type="ChEBI" id="CHEBI:58758"/>
        <dbReference type="EC" id="4.4.1.22"/>
    </reaction>
</comment>
<feature type="binding site" evidence="5">
    <location>
        <position position="30"/>
    </location>
    <ligand>
        <name>Zn(2+)</name>
        <dbReference type="ChEBI" id="CHEBI:29105"/>
        <label>1</label>
        <note>structural</note>
    </ligand>
</feature>
<dbReference type="GO" id="GO:0051907">
    <property type="term" value="F:S-(hydroxymethyl)glutathione synthase activity"/>
    <property type="evidence" value="ECO:0007669"/>
    <property type="project" value="UniProtKB-UniRule"/>
</dbReference>
<dbReference type="InterPro" id="IPR011057">
    <property type="entry name" value="Mss4-like_sf"/>
</dbReference>
<evidence type="ECO:0000313" key="8">
    <source>
        <dbReference type="EMBL" id="KXS97861.1"/>
    </source>
</evidence>
<feature type="compositionally biased region" description="Basic and acidic residues" evidence="6">
    <location>
        <begin position="247"/>
        <end position="258"/>
    </location>
</feature>
<feature type="binding site" evidence="5">
    <location>
        <position position="54"/>
    </location>
    <ligand>
        <name>Zn(2+)</name>
        <dbReference type="ChEBI" id="CHEBI:29105"/>
        <label>2</label>
        <note>catalytic</note>
    </ligand>
</feature>
<dbReference type="OrthoDB" id="3446116at2759"/>
<sequence>MSFLNIHPDLNQGLKKGDPNFSGGTLECHCTSNQVKVQIKGNVAHNHACGCSKCWKPGGALFSIVGVVPVDNLSVVANANKLHIIDANAAIQRHACKECGVHLYGRIEKPHPFKGLDFIHVELSREQGWQEPQFAAFVSSIIEQGFDPNRMNQVRSRFKDLGLETYDCLSPPLMDAIATYTAKSKLTTEQTQAVGDDEAVKEPAEDNASGQGNNNNKMTKSKPSMEEPVSDLPAYTSQTTLSTSRGESLDEKMSEESKPQLSCCCTSQSSTPHIDAQLRNPRLRPHMLALSAALADENSCAKCSLENVAESLTLFAKELKSVKEGGEWSKEEKKALKKEAKGLAKGIKRDVRRMWKSK</sequence>
<dbReference type="NCBIfam" id="NF003829">
    <property type="entry name" value="PRK05417.1"/>
    <property type="match status" value="1"/>
</dbReference>
<comment type="pathway">
    <text evidence="5">One-carbon metabolism; formaldehyde degradation; formate from formaldehyde (glutathione route): step 1/3.</text>
</comment>
<evidence type="ECO:0000313" key="9">
    <source>
        <dbReference type="Proteomes" id="UP000070133"/>
    </source>
</evidence>
<dbReference type="Proteomes" id="UP000070133">
    <property type="component" value="Unassembled WGS sequence"/>
</dbReference>
<dbReference type="Gene3D" id="3.90.1590.10">
    <property type="entry name" value="glutathione-dependent formaldehyde- activating enzyme (gfa)"/>
    <property type="match status" value="1"/>
</dbReference>
<feature type="domain" description="CENP-V/GFA" evidence="7">
    <location>
        <begin position="21"/>
        <end position="167"/>
    </location>
</feature>
<dbReference type="InterPro" id="IPR006913">
    <property type="entry name" value="CENP-V/GFA"/>
</dbReference>
<dbReference type="SUPFAM" id="SSF51316">
    <property type="entry name" value="Mss4-like"/>
    <property type="match status" value="1"/>
</dbReference>
<evidence type="ECO:0000256" key="1">
    <source>
        <dbReference type="ARBA" id="ARBA00005495"/>
    </source>
</evidence>
<feature type="binding site" evidence="5">
    <location>
        <position position="96"/>
    </location>
    <ligand>
        <name>Zn(2+)</name>
        <dbReference type="ChEBI" id="CHEBI:29105"/>
        <label>1</label>
        <note>structural</note>
    </ligand>
</feature>
<keyword evidence="3 5" id="KW-0862">Zinc</keyword>
<proteinExistence type="inferred from homology"/>
<dbReference type="GO" id="GO:0008270">
    <property type="term" value="F:zinc ion binding"/>
    <property type="evidence" value="ECO:0007669"/>
    <property type="project" value="UniProtKB-UniRule"/>
</dbReference>
<evidence type="ECO:0000256" key="6">
    <source>
        <dbReference type="SAM" id="MobiDB-lite"/>
    </source>
</evidence>
<dbReference type="EC" id="4.4.1.22" evidence="5"/>
<feature type="binding site" evidence="5">
    <location>
        <position position="51"/>
    </location>
    <ligand>
        <name>Zn(2+)</name>
        <dbReference type="ChEBI" id="CHEBI:29105"/>
        <label>2</label>
        <note>catalytic</note>
    </ligand>
</feature>
<name>A0A139H611_9PEZI</name>
<keyword evidence="4 5" id="KW-0456">Lyase</keyword>
<feature type="binding site" evidence="5">
    <location>
        <position position="49"/>
    </location>
    <ligand>
        <name>Zn(2+)</name>
        <dbReference type="ChEBI" id="CHEBI:29105"/>
        <label>2</label>
        <note>catalytic</note>
    </ligand>
</feature>
<evidence type="ECO:0000256" key="5">
    <source>
        <dbReference type="HAMAP-Rule" id="MF_03142"/>
    </source>
</evidence>
<dbReference type="UniPathway" id="UPA00562">
    <property type="reaction ID" value="UER00621"/>
</dbReference>
<feature type="compositionally biased region" description="Polar residues" evidence="6">
    <location>
        <begin position="235"/>
        <end position="246"/>
    </location>
</feature>
<feature type="binding site" evidence="5">
    <location>
        <position position="99"/>
    </location>
    <ligand>
        <name>Zn(2+)</name>
        <dbReference type="ChEBI" id="CHEBI:29105"/>
        <label>1</label>
        <note>structural</note>
    </ligand>
</feature>
<keyword evidence="2 5" id="KW-0479">Metal-binding</keyword>
<accession>A0A139H611</accession>
<dbReference type="Pfam" id="PF04828">
    <property type="entry name" value="GFA"/>
    <property type="match status" value="1"/>
</dbReference>
<dbReference type="AlphaFoldDB" id="A0A139H611"/>
<comment type="function">
    <text evidence="5">Catalyzes the condensation of formaldehyde and glutathione to S-hydroxymethylglutathione.</text>
</comment>
<dbReference type="NCBIfam" id="TIGR02820">
    <property type="entry name" value="formald_GSH"/>
    <property type="match status" value="1"/>
</dbReference>
<comment type="cofactor">
    <cofactor evidence="5">
        <name>Zn(2+)</name>
        <dbReference type="ChEBI" id="CHEBI:29105"/>
    </cofactor>
    <text evidence="5">Binds 2 Zn(2+) ions per subunit.</text>
</comment>
<feature type="binding site" evidence="5">
    <location>
        <position position="28"/>
    </location>
    <ligand>
        <name>Zn(2+)</name>
        <dbReference type="ChEBI" id="CHEBI:29105"/>
        <label>1</label>
        <note>structural</note>
    </ligand>
</feature>
<evidence type="ECO:0000256" key="3">
    <source>
        <dbReference type="ARBA" id="ARBA00022833"/>
    </source>
</evidence>
<evidence type="ECO:0000256" key="2">
    <source>
        <dbReference type="ARBA" id="ARBA00022723"/>
    </source>
</evidence>
<comment type="similarity">
    <text evidence="1 5">Belongs to the Gfa family.</text>
</comment>
<organism evidence="8 9">
    <name type="scientific">Pseudocercospora eumusae</name>
    <dbReference type="NCBI Taxonomy" id="321146"/>
    <lineage>
        <taxon>Eukaryota</taxon>
        <taxon>Fungi</taxon>
        <taxon>Dikarya</taxon>
        <taxon>Ascomycota</taxon>
        <taxon>Pezizomycotina</taxon>
        <taxon>Dothideomycetes</taxon>
        <taxon>Dothideomycetidae</taxon>
        <taxon>Mycosphaerellales</taxon>
        <taxon>Mycosphaerellaceae</taxon>
        <taxon>Pseudocercospora</taxon>
    </lineage>
</organism>